<reference evidence="1" key="1">
    <citation type="submission" date="2023-12" db="EMBL/GenBank/DDBJ databases">
        <authorList>
            <person name="Brown T."/>
        </authorList>
    </citation>
    <scope>NUCLEOTIDE SEQUENCE</scope>
</reference>
<protein>
    <submittedName>
        <fullName evidence="1">Uncharacterized protein</fullName>
    </submittedName>
</protein>
<dbReference type="Proteomes" id="UP001314169">
    <property type="component" value="Chromosome 3"/>
</dbReference>
<name>A0ABP0A1L7_PIPNA</name>
<accession>A0ABP0A1L7</accession>
<proteinExistence type="predicted"/>
<organism evidence="1 2">
    <name type="scientific">Pipistrellus nathusii</name>
    <name type="common">Nathusius' pipistrelle</name>
    <dbReference type="NCBI Taxonomy" id="59473"/>
    <lineage>
        <taxon>Eukaryota</taxon>
        <taxon>Metazoa</taxon>
        <taxon>Chordata</taxon>
        <taxon>Craniata</taxon>
        <taxon>Vertebrata</taxon>
        <taxon>Euteleostomi</taxon>
        <taxon>Mammalia</taxon>
        <taxon>Eutheria</taxon>
        <taxon>Laurasiatheria</taxon>
        <taxon>Chiroptera</taxon>
        <taxon>Yangochiroptera</taxon>
        <taxon>Vespertilionidae</taxon>
        <taxon>Pipistrellus</taxon>
    </lineage>
</organism>
<dbReference type="EMBL" id="OY882860">
    <property type="protein sequence ID" value="CAK6443379.1"/>
    <property type="molecule type" value="Genomic_DNA"/>
</dbReference>
<sequence length="156" mass="16669">MELDALLLGGRILFSETSVGRPWTSTPWTFFSAFLFCFKEIELPAATCSWLAHFYGGPGINFGGQIQVLRPTAVSSQEAHPLPTVGPGGAEFASGAWAPRCPGGQDGEESRILGESGNPKLRHRTLIHISAKNSGVSHQPLTGPYHCLGNILPSIN</sequence>
<evidence type="ECO:0000313" key="1">
    <source>
        <dbReference type="EMBL" id="CAK6443379.1"/>
    </source>
</evidence>
<gene>
    <name evidence="1" type="ORF">MPIPNATIZW_LOCUS11685</name>
</gene>
<keyword evidence="2" id="KW-1185">Reference proteome</keyword>
<evidence type="ECO:0000313" key="2">
    <source>
        <dbReference type="Proteomes" id="UP001314169"/>
    </source>
</evidence>